<evidence type="ECO:0000313" key="8">
    <source>
        <dbReference type="EMBL" id="KKL92830.1"/>
    </source>
</evidence>
<dbReference type="Gene3D" id="3.40.50.180">
    <property type="entry name" value="Methylesterase CheB, C-terminal domain"/>
    <property type="match status" value="1"/>
</dbReference>
<dbReference type="HAMAP" id="MF_00099">
    <property type="entry name" value="CheB_chemtxs"/>
    <property type="match status" value="1"/>
</dbReference>
<dbReference type="Gene3D" id="3.40.50.2300">
    <property type="match status" value="1"/>
</dbReference>
<dbReference type="Pfam" id="PF00072">
    <property type="entry name" value="Response_reg"/>
    <property type="match status" value="1"/>
</dbReference>
<dbReference type="GO" id="GO:0000156">
    <property type="term" value="F:phosphorelay response regulator activity"/>
    <property type="evidence" value="ECO:0007669"/>
    <property type="project" value="InterPro"/>
</dbReference>
<evidence type="ECO:0000256" key="2">
    <source>
        <dbReference type="ARBA" id="ARBA00022500"/>
    </source>
</evidence>
<dbReference type="CDD" id="cd17541">
    <property type="entry name" value="REC_CheB-like"/>
    <property type="match status" value="1"/>
</dbReference>
<accession>A0A0F9IGD5</accession>
<dbReference type="InterPro" id="IPR000673">
    <property type="entry name" value="Sig_transdc_resp-reg_Me-estase"/>
</dbReference>
<name>A0A0F9IGD5_9ZZZZ</name>
<evidence type="ECO:0000256" key="4">
    <source>
        <dbReference type="ARBA" id="ARBA00039140"/>
    </source>
</evidence>
<keyword evidence="1" id="KW-0963">Cytoplasm</keyword>
<comment type="catalytic activity">
    <reaction evidence="5">
        <text>[protein]-L-glutamate 5-O-methyl ester + H2O = L-glutamyl-[protein] + methanol + H(+)</text>
        <dbReference type="Rhea" id="RHEA:23236"/>
        <dbReference type="Rhea" id="RHEA-COMP:10208"/>
        <dbReference type="Rhea" id="RHEA-COMP:10311"/>
        <dbReference type="ChEBI" id="CHEBI:15377"/>
        <dbReference type="ChEBI" id="CHEBI:15378"/>
        <dbReference type="ChEBI" id="CHEBI:17790"/>
        <dbReference type="ChEBI" id="CHEBI:29973"/>
        <dbReference type="ChEBI" id="CHEBI:82795"/>
        <dbReference type="EC" id="3.1.1.61"/>
    </reaction>
</comment>
<dbReference type="PROSITE" id="PS50122">
    <property type="entry name" value="CHEB"/>
    <property type="match status" value="1"/>
</dbReference>
<dbReference type="GO" id="GO:0008984">
    <property type="term" value="F:protein-glutamate methylesterase activity"/>
    <property type="evidence" value="ECO:0007669"/>
    <property type="project" value="UniProtKB-EC"/>
</dbReference>
<evidence type="ECO:0000259" key="6">
    <source>
        <dbReference type="PROSITE" id="PS50110"/>
    </source>
</evidence>
<feature type="domain" description="Response regulatory" evidence="6">
    <location>
        <begin position="6"/>
        <end position="123"/>
    </location>
</feature>
<dbReference type="NCBIfam" id="NF001965">
    <property type="entry name" value="PRK00742.1"/>
    <property type="match status" value="1"/>
</dbReference>
<dbReference type="SUPFAM" id="SSF52172">
    <property type="entry name" value="CheY-like"/>
    <property type="match status" value="1"/>
</dbReference>
<organism evidence="8">
    <name type="scientific">marine sediment metagenome</name>
    <dbReference type="NCBI Taxonomy" id="412755"/>
    <lineage>
        <taxon>unclassified sequences</taxon>
        <taxon>metagenomes</taxon>
        <taxon>ecological metagenomes</taxon>
    </lineage>
</organism>
<keyword evidence="2" id="KW-0145">Chemotaxis</keyword>
<comment type="caution">
    <text evidence="8">The sequence shown here is derived from an EMBL/GenBank/DDBJ whole genome shotgun (WGS) entry which is preliminary data.</text>
</comment>
<protein>
    <recommendedName>
        <fullName evidence="4">protein-glutamate methylesterase</fullName>
        <ecNumber evidence="4">3.1.1.61</ecNumber>
    </recommendedName>
</protein>
<dbReference type="SMART" id="SM00448">
    <property type="entry name" value="REC"/>
    <property type="match status" value="1"/>
</dbReference>
<dbReference type="EC" id="3.1.1.61" evidence="4"/>
<dbReference type="PIRSF" id="PIRSF000876">
    <property type="entry name" value="RR_chemtxs_CheB"/>
    <property type="match status" value="1"/>
</dbReference>
<evidence type="ECO:0000259" key="7">
    <source>
        <dbReference type="PROSITE" id="PS50122"/>
    </source>
</evidence>
<dbReference type="AlphaFoldDB" id="A0A0F9IGD5"/>
<feature type="domain" description="CheB-type methylesterase" evidence="7">
    <location>
        <begin position="167"/>
        <end position="358"/>
    </location>
</feature>
<keyword evidence="3" id="KW-0378">Hydrolase</keyword>
<dbReference type="InterPro" id="IPR001789">
    <property type="entry name" value="Sig_transdc_resp-reg_receiver"/>
</dbReference>
<dbReference type="PROSITE" id="PS50110">
    <property type="entry name" value="RESPONSE_REGULATORY"/>
    <property type="match status" value="1"/>
</dbReference>
<dbReference type="InterPro" id="IPR035909">
    <property type="entry name" value="CheB_C"/>
</dbReference>
<evidence type="ECO:0000256" key="1">
    <source>
        <dbReference type="ARBA" id="ARBA00022490"/>
    </source>
</evidence>
<evidence type="ECO:0000256" key="5">
    <source>
        <dbReference type="ARBA" id="ARBA00048267"/>
    </source>
</evidence>
<dbReference type="EMBL" id="LAZR01019361">
    <property type="protein sequence ID" value="KKL92830.1"/>
    <property type="molecule type" value="Genomic_DNA"/>
</dbReference>
<dbReference type="SUPFAM" id="SSF52738">
    <property type="entry name" value="Methylesterase CheB, C-terminal domain"/>
    <property type="match status" value="1"/>
</dbReference>
<dbReference type="Pfam" id="PF01339">
    <property type="entry name" value="CheB_methylest"/>
    <property type="match status" value="1"/>
</dbReference>
<dbReference type="NCBIfam" id="NF009206">
    <property type="entry name" value="PRK12555.1"/>
    <property type="match status" value="1"/>
</dbReference>
<dbReference type="GO" id="GO:0006935">
    <property type="term" value="P:chemotaxis"/>
    <property type="evidence" value="ECO:0007669"/>
    <property type="project" value="UniProtKB-KW"/>
</dbReference>
<dbReference type="GO" id="GO:0005737">
    <property type="term" value="C:cytoplasm"/>
    <property type="evidence" value="ECO:0007669"/>
    <property type="project" value="InterPro"/>
</dbReference>
<dbReference type="CDD" id="cd16432">
    <property type="entry name" value="CheB_Rec"/>
    <property type="match status" value="1"/>
</dbReference>
<dbReference type="PANTHER" id="PTHR42872:SF6">
    <property type="entry name" value="PROTEIN-GLUTAMATE METHYLESTERASE_PROTEIN-GLUTAMINE GLUTAMINASE"/>
    <property type="match status" value="1"/>
</dbReference>
<sequence>MKEKIKVLVVDDSAVVRKILSTALNKYLDIEVVGTAPDPFVARNKILSLKPDVLTLDVEMPRMDGLTFLKKLMTYHPIPTVMVSSLTQEGCDATLKALAIGAIDFVAKPTCRLSGDVKDVIGELYTKIKVASKANIKKINNTKKQVYNKDTSRVIHSTSDGHNYTLFKGSRKIIVIGASTGGTEALKDVLIQMPPNSPAIVIVQHMPELFTRAFAKRLDSLCSITVKEGKNGDSLIQGQAILAPGNYHLRLRRSGAMYHVETNQEAPVNHQRPSVDVLFDTVAKYAGENAIGVIMTGMGSDGASGLLKMKESGAKTIAQDEDSCVVFGMPNEAIKLGAVDRIAPLQKIPENIFAFLNN</sequence>
<evidence type="ECO:0000256" key="3">
    <source>
        <dbReference type="ARBA" id="ARBA00022801"/>
    </source>
</evidence>
<dbReference type="InterPro" id="IPR011006">
    <property type="entry name" value="CheY-like_superfamily"/>
</dbReference>
<gene>
    <name evidence="8" type="ORF">LCGC14_1880760</name>
</gene>
<proteinExistence type="inferred from homology"/>
<reference evidence="8" key="1">
    <citation type="journal article" date="2015" name="Nature">
        <title>Complex archaea that bridge the gap between prokaryotes and eukaryotes.</title>
        <authorList>
            <person name="Spang A."/>
            <person name="Saw J.H."/>
            <person name="Jorgensen S.L."/>
            <person name="Zaremba-Niedzwiedzka K."/>
            <person name="Martijn J."/>
            <person name="Lind A.E."/>
            <person name="van Eijk R."/>
            <person name="Schleper C."/>
            <person name="Guy L."/>
            <person name="Ettema T.J."/>
        </authorList>
    </citation>
    <scope>NUCLEOTIDE SEQUENCE</scope>
</reference>
<dbReference type="InterPro" id="IPR008248">
    <property type="entry name" value="CheB-like"/>
</dbReference>
<dbReference type="PANTHER" id="PTHR42872">
    <property type="entry name" value="PROTEIN-GLUTAMATE METHYLESTERASE/PROTEIN-GLUTAMINE GLUTAMINASE"/>
    <property type="match status" value="1"/>
</dbReference>